<comment type="subcellular location">
    <subcellularLocation>
        <location evidence="2">Chromosome</location>
        <location evidence="2">Telomere</location>
    </subcellularLocation>
    <subcellularLocation>
        <location evidence="1">Nucleus</location>
    </subcellularLocation>
</comment>
<evidence type="ECO:0000256" key="10">
    <source>
        <dbReference type="ARBA" id="ARBA00023159"/>
    </source>
</evidence>
<gene>
    <name evidence="15" type="ORF">BTUL_0243g00090</name>
</gene>
<keyword evidence="8" id="KW-0779">Telomere</keyword>
<feature type="compositionally biased region" description="Acidic residues" evidence="14">
    <location>
        <begin position="104"/>
        <end position="119"/>
    </location>
</feature>
<sequence>MAMSDTTTTTSASAAEPVTQYQVLLATYSSPNNEKFEHVHKLPTPPASDKVNERTAYLGALRKATGEMQERINMELTARMEEDKVREAANADGSKVHGGVIDEAKEEDNYGEEVVEEED</sequence>
<keyword evidence="10" id="KW-0010">Activator</keyword>
<evidence type="ECO:0000256" key="14">
    <source>
        <dbReference type="SAM" id="MobiDB-lite"/>
    </source>
</evidence>
<dbReference type="InterPro" id="IPR014849">
    <property type="entry name" value="EKC/KEOPS_Gon7"/>
</dbReference>
<dbReference type="OrthoDB" id="2288868at2759"/>
<evidence type="ECO:0000256" key="8">
    <source>
        <dbReference type="ARBA" id="ARBA00022895"/>
    </source>
</evidence>
<keyword evidence="11" id="KW-0804">Transcription</keyword>
<comment type="function">
    <text evidence="13">Component of the EKC/KEOPS complex that is required for the formation of a threonylcarbamoyl group on adenosine at position 37 (t(6)A37) in tRNAs that read codons beginning with adenine. The complex is probably involved in the transfer of the threonylcarbamoyl moiety of threonylcarbamoyl-AMP (TC-AMP) to the N6 group of A37. GON7 likely plays a supporting role to the catalytic subunit KAE1 in the complex. The EKC/KEOPS complex also promotes both telomere uncapping and telomere elongation. The complex is required for efficient recruitment of transcriptional coactivators.</text>
</comment>
<evidence type="ECO:0000256" key="5">
    <source>
        <dbReference type="ARBA" id="ARBA00019746"/>
    </source>
</evidence>
<comment type="caution">
    <text evidence="15">The sequence shown here is derived from an EMBL/GenBank/DDBJ whole genome shotgun (WGS) entry which is preliminary data.</text>
</comment>
<comment type="subunit">
    <text evidence="4">Component of the EKC/KEOPS complex composed of at least BUD32, CGI121, GON7, KAE1 and PCC1; the whole complex dimerizes.</text>
</comment>
<keyword evidence="9" id="KW-0805">Transcription regulation</keyword>
<dbReference type="EMBL" id="PQXH01000243">
    <property type="protein sequence ID" value="TGO07828.1"/>
    <property type="molecule type" value="Genomic_DNA"/>
</dbReference>
<evidence type="ECO:0000256" key="7">
    <source>
        <dbReference type="ARBA" id="ARBA00022694"/>
    </source>
</evidence>
<evidence type="ECO:0000256" key="12">
    <source>
        <dbReference type="ARBA" id="ARBA00023242"/>
    </source>
</evidence>
<evidence type="ECO:0000256" key="13">
    <source>
        <dbReference type="ARBA" id="ARBA00025393"/>
    </source>
</evidence>
<dbReference type="GO" id="GO:0005634">
    <property type="term" value="C:nucleus"/>
    <property type="evidence" value="ECO:0007669"/>
    <property type="project" value="UniProtKB-SubCell"/>
</dbReference>
<dbReference type="GO" id="GO:0008033">
    <property type="term" value="P:tRNA processing"/>
    <property type="evidence" value="ECO:0007669"/>
    <property type="project" value="UniProtKB-KW"/>
</dbReference>
<feature type="region of interest" description="Disordered" evidence="14">
    <location>
        <begin position="88"/>
        <end position="119"/>
    </location>
</feature>
<proteinExistence type="inferred from homology"/>
<evidence type="ECO:0000256" key="6">
    <source>
        <dbReference type="ARBA" id="ARBA00022454"/>
    </source>
</evidence>
<accession>A0A4Z1EB72</accession>
<keyword evidence="12" id="KW-0539">Nucleus</keyword>
<protein>
    <recommendedName>
        <fullName evidence="5">EKC/KEOPS complex subunit GON7</fullName>
    </recommendedName>
</protein>
<organism evidence="15 16">
    <name type="scientific">Botrytis tulipae</name>
    <dbReference type="NCBI Taxonomy" id="87230"/>
    <lineage>
        <taxon>Eukaryota</taxon>
        <taxon>Fungi</taxon>
        <taxon>Dikarya</taxon>
        <taxon>Ascomycota</taxon>
        <taxon>Pezizomycotina</taxon>
        <taxon>Leotiomycetes</taxon>
        <taxon>Helotiales</taxon>
        <taxon>Sclerotiniaceae</taxon>
        <taxon>Botrytis</taxon>
    </lineage>
</organism>
<dbReference type="Pfam" id="PF08738">
    <property type="entry name" value="Gon7"/>
    <property type="match status" value="1"/>
</dbReference>
<evidence type="ECO:0000313" key="15">
    <source>
        <dbReference type="EMBL" id="TGO07828.1"/>
    </source>
</evidence>
<keyword evidence="7" id="KW-0819">tRNA processing</keyword>
<keyword evidence="6" id="KW-0158">Chromosome</keyword>
<dbReference type="AlphaFoldDB" id="A0A4Z1EB72"/>
<evidence type="ECO:0000313" key="16">
    <source>
        <dbReference type="Proteomes" id="UP000297777"/>
    </source>
</evidence>
<name>A0A4Z1EB72_9HELO</name>
<reference evidence="15 16" key="1">
    <citation type="submission" date="2017-12" db="EMBL/GenBank/DDBJ databases">
        <title>Comparative genomics of Botrytis spp.</title>
        <authorList>
            <person name="Valero-Jimenez C.A."/>
            <person name="Tapia P."/>
            <person name="Veloso J."/>
            <person name="Silva-Moreno E."/>
            <person name="Staats M."/>
            <person name="Valdes J.H."/>
            <person name="Van Kan J.A.L."/>
        </authorList>
    </citation>
    <scope>NUCLEOTIDE SEQUENCE [LARGE SCALE GENOMIC DNA]</scope>
    <source>
        <strain evidence="15 16">Bt9001</strain>
    </source>
</reference>
<dbReference type="Proteomes" id="UP000297777">
    <property type="component" value="Unassembled WGS sequence"/>
</dbReference>
<evidence type="ECO:0000256" key="1">
    <source>
        <dbReference type="ARBA" id="ARBA00004123"/>
    </source>
</evidence>
<evidence type="ECO:0000256" key="4">
    <source>
        <dbReference type="ARBA" id="ARBA00011534"/>
    </source>
</evidence>
<dbReference type="GO" id="GO:0000781">
    <property type="term" value="C:chromosome, telomeric region"/>
    <property type="evidence" value="ECO:0007669"/>
    <property type="project" value="UniProtKB-SubCell"/>
</dbReference>
<comment type="similarity">
    <text evidence="3">Belongs to the GON7 family.</text>
</comment>
<evidence type="ECO:0000256" key="2">
    <source>
        <dbReference type="ARBA" id="ARBA00004574"/>
    </source>
</evidence>
<evidence type="ECO:0000256" key="3">
    <source>
        <dbReference type="ARBA" id="ARBA00008529"/>
    </source>
</evidence>
<evidence type="ECO:0000256" key="11">
    <source>
        <dbReference type="ARBA" id="ARBA00023163"/>
    </source>
</evidence>
<keyword evidence="16" id="KW-1185">Reference proteome</keyword>
<evidence type="ECO:0000256" key="9">
    <source>
        <dbReference type="ARBA" id="ARBA00023015"/>
    </source>
</evidence>